<keyword evidence="7" id="KW-0902">Two-component regulatory system</keyword>
<dbReference type="InterPro" id="IPR011006">
    <property type="entry name" value="CheY-like_superfamily"/>
</dbReference>
<dbReference type="InterPro" id="IPR001789">
    <property type="entry name" value="Sig_transdc_resp-reg_receiver"/>
</dbReference>
<keyword evidence="5" id="KW-0808">Transferase</keyword>
<evidence type="ECO:0000313" key="14">
    <source>
        <dbReference type="Proteomes" id="UP000654604"/>
    </source>
</evidence>
<evidence type="ECO:0000313" key="13">
    <source>
        <dbReference type="EMBL" id="MBE9222006.1"/>
    </source>
</evidence>
<evidence type="ECO:0000256" key="1">
    <source>
        <dbReference type="ARBA" id="ARBA00000085"/>
    </source>
</evidence>
<evidence type="ECO:0000256" key="9">
    <source>
        <dbReference type="SAM" id="Coils"/>
    </source>
</evidence>
<dbReference type="InterPro" id="IPR016132">
    <property type="entry name" value="Phyto_chromo_attachment"/>
</dbReference>
<evidence type="ECO:0000256" key="5">
    <source>
        <dbReference type="ARBA" id="ARBA00022679"/>
    </source>
</evidence>
<dbReference type="SUPFAM" id="SSF55781">
    <property type="entry name" value="GAF domain-like"/>
    <property type="match status" value="1"/>
</dbReference>
<protein>
    <recommendedName>
        <fullName evidence="3">histidine kinase</fullName>
        <ecNumber evidence="3">2.7.13.3</ecNumber>
    </recommendedName>
</protein>
<gene>
    <name evidence="13" type="ORF">IQ215_04775</name>
</gene>
<keyword evidence="9" id="KW-0175">Coiled coil</keyword>
<dbReference type="PROSITE" id="PS50110">
    <property type="entry name" value="RESPONSE_REGULATORY"/>
    <property type="match status" value="1"/>
</dbReference>
<name>A0ABR9V4D8_9CHRO</name>
<dbReference type="Gene3D" id="3.30.565.10">
    <property type="entry name" value="Histidine kinase-like ATPase, C-terminal domain"/>
    <property type="match status" value="1"/>
</dbReference>
<dbReference type="PROSITE" id="PS50109">
    <property type="entry name" value="HIS_KIN"/>
    <property type="match status" value="1"/>
</dbReference>
<reference evidence="13 14" key="1">
    <citation type="submission" date="2020-10" db="EMBL/GenBank/DDBJ databases">
        <authorList>
            <person name="Castelo-Branco R."/>
            <person name="Eusebio N."/>
            <person name="Adriana R."/>
            <person name="Vieira A."/>
            <person name="Brugerolle De Fraissinette N."/>
            <person name="Rezende De Castro R."/>
            <person name="Schneider M.P."/>
            <person name="Vasconcelos V."/>
            <person name="Leao P.N."/>
        </authorList>
    </citation>
    <scope>NUCLEOTIDE SEQUENCE [LARGE SCALE GENOMIC DNA]</scope>
    <source>
        <strain evidence="13 14">LEGE 03274</strain>
    </source>
</reference>
<dbReference type="InterPro" id="IPR003661">
    <property type="entry name" value="HisK_dim/P_dom"/>
</dbReference>
<feature type="domain" description="Phytochrome chromophore attachment site" evidence="10">
    <location>
        <begin position="185"/>
        <end position="330"/>
    </location>
</feature>
<proteinExistence type="inferred from homology"/>
<sequence>MANYNLSLNKKIISGQMLNKLCHLWEETAKKQGDEFMFITQHNFSKAKKIAIKNTSFHNFRLIINPEFQALLLIEKEINDFYSQVNISFSTQEILFFYHQIKPFFSLQCNKKIQSYINKISPENNSYGEKFIVQVLEIFSNPLDLKERGKSAIDNDSPIENILQNRIKQEEILHTLTQKIQDNLDLKPIIQSTLDQVQNLLQIDRLLVYQIKVPCQKNGEQKLVDTVTYETKASEKISSLLNLREDDCFKDINYDHQYPEDFILIVDDVDNCNLDSYLIEVMEKLKVKAKIALPIVVKHRTWALLIAHQCENVRQWHDNEIKFLKHISEYLAVAVYQYDYYQQLEQQKKALEKQVENKAKQLQDALILAEVAQQSKSEFLGSISHELRTPLTCIIGLSGTLLHWSKDGTNNILTPEKQTRYLKIIQDNGRKLLQLINNILDFTEIESGKYLLNIEEVSLKNISQMVLLYGLEIARNKGVMVQMDYQVEEDGDLFYADGERLYQILLNLTDNAIKFTGAGGEVTLRIWREGNQGVFQVEDTGIGICEEQLPLLFTKFQQLENYRTRTNPGTGLGLALTKHLVELHGGIIEVESLVDKGSSFTVYLPNSDSSSLIRQQERSNSLATQETNKTVVVICEDDEIGTFLCELLTAADYQVIWLLDVTDAVSKIEVINPRVIILEQNQSVSMSLAMEIKALTNPDVYLMIIRDEISGQDWAQLSSFGVDEYLLKPLQPRILLKKINKVMG</sequence>
<dbReference type="SUPFAM" id="SSF47384">
    <property type="entry name" value="Homodimeric domain of signal transducing histidine kinase"/>
    <property type="match status" value="1"/>
</dbReference>
<dbReference type="CDD" id="cd16922">
    <property type="entry name" value="HATPase_EvgS-ArcB-TorS-like"/>
    <property type="match status" value="1"/>
</dbReference>
<evidence type="ECO:0000256" key="8">
    <source>
        <dbReference type="PROSITE-ProRule" id="PRU00169"/>
    </source>
</evidence>
<dbReference type="SUPFAM" id="SSF52172">
    <property type="entry name" value="CheY-like"/>
    <property type="match status" value="1"/>
</dbReference>
<evidence type="ECO:0000256" key="7">
    <source>
        <dbReference type="ARBA" id="ARBA00023012"/>
    </source>
</evidence>
<dbReference type="InterPro" id="IPR003594">
    <property type="entry name" value="HATPase_dom"/>
</dbReference>
<comment type="similarity">
    <text evidence="2">In the N-terminal section; belongs to the phytochrome family.</text>
</comment>
<dbReference type="Gene3D" id="3.30.450.40">
    <property type="match status" value="1"/>
</dbReference>
<dbReference type="SMART" id="SM00065">
    <property type="entry name" value="GAF"/>
    <property type="match status" value="1"/>
</dbReference>
<dbReference type="PRINTS" id="PR00344">
    <property type="entry name" value="BCTRLSENSOR"/>
</dbReference>
<evidence type="ECO:0000256" key="3">
    <source>
        <dbReference type="ARBA" id="ARBA00012438"/>
    </source>
</evidence>
<feature type="domain" description="Histidine kinase" evidence="11">
    <location>
        <begin position="382"/>
        <end position="608"/>
    </location>
</feature>
<dbReference type="EC" id="2.7.13.3" evidence="3"/>
<dbReference type="InterPro" id="IPR004358">
    <property type="entry name" value="Sig_transdc_His_kin-like_C"/>
</dbReference>
<dbReference type="Gene3D" id="3.40.50.2300">
    <property type="match status" value="1"/>
</dbReference>
<dbReference type="CDD" id="cd00082">
    <property type="entry name" value="HisKA"/>
    <property type="match status" value="1"/>
</dbReference>
<dbReference type="PANTHER" id="PTHR43711">
    <property type="entry name" value="TWO-COMPONENT HISTIDINE KINASE"/>
    <property type="match status" value="1"/>
</dbReference>
<evidence type="ECO:0000256" key="6">
    <source>
        <dbReference type="ARBA" id="ARBA00022777"/>
    </source>
</evidence>
<dbReference type="InterPro" id="IPR050736">
    <property type="entry name" value="Sensor_HK_Regulatory"/>
</dbReference>
<dbReference type="PANTHER" id="PTHR43711:SF26">
    <property type="entry name" value="SENSOR HISTIDINE KINASE RCSC"/>
    <property type="match status" value="1"/>
</dbReference>
<comment type="caution">
    <text evidence="8">Lacks conserved residue(s) required for the propagation of feature annotation.</text>
</comment>
<evidence type="ECO:0000256" key="2">
    <source>
        <dbReference type="ARBA" id="ARBA00006402"/>
    </source>
</evidence>
<dbReference type="SUPFAM" id="SSF55874">
    <property type="entry name" value="ATPase domain of HSP90 chaperone/DNA topoisomerase II/histidine kinase"/>
    <property type="match status" value="1"/>
</dbReference>
<dbReference type="Pfam" id="PF00512">
    <property type="entry name" value="HisKA"/>
    <property type="match status" value="1"/>
</dbReference>
<accession>A0ABR9V4D8</accession>
<dbReference type="SMART" id="SM00388">
    <property type="entry name" value="HisKA"/>
    <property type="match status" value="1"/>
</dbReference>
<comment type="caution">
    <text evidence="13">The sequence shown here is derived from an EMBL/GenBank/DDBJ whole genome shotgun (WGS) entry which is preliminary data.</text>
</comment>
<dbReference type="SMART" id="SM00387">
    <property type="entry name" value="HATPase_c"/>
    <property type="match status" value="1"/>
</dbReference>
<dbReference type="Proteomes" id="UP000654604">
    <property type="component" value="Unassembled WGS sequence"/>
</dbReference>
<keyword evidence="6" id="KW-0418">Kinase</keyword>
<dbReference type="RefSeq" id="WP_193800170.1">
    <property type="nucleotide sequence ID" value="NZ_JADEWC010000007.1"/>
</dbReference>
<dbReference type="EMBL" id="JADEWC010000007">
    <property type="protein sequence ID" value="MBE9222006.1"/>
    <property type="molecule type" value="Genomic_DNA"/>
</dbReference>
<dbReference type="InterPro" id="IPR003018">
    <property type="entry name" value="GAF"/>
</dbReference>
<dbReference type="Gene3D" id="1.10.287.130">
    <property type="match status" value="1"/>
</dbReference>
<keyword evidence="14" id="KW-1185">Reference proteome</keyword>
<feature type="domain" description="Response regulatory" evidence="12">
    <location>
        <begin position="630"/>
        <end position="743"/>
    </location>
</feature>
<evidence type="ECO:0000259" key="10">
    <source>
        <dbReference type="PROSITE" id="PS50046"/>
    </source>
</evidence>
<dbReference type="PROSITE" id="PS50046">
    <property type="entry name" value="PHYTOCHROME_2"/>
    <property type="match status" value="1"/>
</dbReference>
<evidence type="ECO:0000259" key="12">
    <source>
        <dbReference type="PROSITE" id="PS50110"/>
    </source>
</evidence>
<dbReference type="Pfam" id="PF01590">
    <property type="entry name" value="GAF"/>
    <property type="match status" value="1"/>
</dbReference>
<comment type="catalytic activity">
    <reaction evidence="1">
        <text>ATP + protein L-histidine = ADP + protein N-phospho-L-histidine.</text>
        <dbReference type="EC" id="2.7.13.3"/>
    </reaction>
</comment>
<feature type="coiled-coil region" evidence="9">
    <location>
        <begin position="341"/>
        <end position="372"/>
    </location>
</feature>
<evidence type="ECO:0000256" key="4">
    <source>
        <dbReference type="ARBA" id="ARBA00022553"/>
    </source>
</evidence>
<dbReference type="InterPro" id="IPR029016">
    <property type="entry name" value="GAF-like_dom_sf"/>
</dbReference>
<dbReference type="InterPro" id="IPR036097">
    <property type="entry name" value="HisK_dim/P_sf"/>
</dbReference>
<dbReference type="InterPro" id="IPR005467">
    <property type="entry name" value="His_kinase_dom"/>
</dbReference>
<dbReference type="InterPro" id="IPR036890">
    <property type="entry name" value="HATPase_C_sf"/>
</dbReference>
<evidence type="ECO:0000259" key="11">
    <source>
        <dbReference type="PROSITE" id="PS50109"/>
    </source>
</evidence>
<organism evidence="13 14">
    <name type="scientific">Cyanobacterium stanieri LEGE 03274</name>
    <dbReference type="NCBI Taxonomy" id="1828756"/>
    <lineage>
        <taxon>Bacteria</taxon>
        <taxon>Bacillati</taxon>
        <taxon>Cyanobacteriota</taxon>
        <taxon>Cyanophyceae</taxon>
        <taxon>Oscillatoriophycideae</taxon>
        <taxon>Chroococcales</taxon>
        <taxon>Geminocystaceae</taxon>
        <taxon>Cyanobacterium</taxon>
    </lineage>
</organism>
<dbReference type="Pfam" id="PF02518">
    <property type="entry name" value="HATPase_c"/>
    <property type="match status" value="1"/>
</dbReference>
<keyword evidence="4" id="KW-0597">Phosphoprotein</keyword>